<keyword evidence="2" id="KW-1185">Reference proteome</keyword>
<dbReference type="OrthoDB" id="79090at2759"/>
<evidence type="ECO:0000313" key="2">
    <source>
        <dbReference type="Proteomes" id="UP000054359"/>
    </source>
</evidence>
<feature type="non-terminal residue" evidence="1">
    <location>
        <position position="44"/>
    </location>
</feature>
<organism evidence="1 2">
    <name type="scientific">Stegodyphus mimosarum</name>
    <name type="common">African social velvet spider</name>
    <dbReference type="NCBI Taxonomy" id="407821"/>
    <lineage>
        <taxon>Eukaryota</taxon>
        <taxon>Metazoa</taxon>
        <taxon>Ecdysozoa</taxon>
        <taxon>Arthropoda</taxon>
        <taxon>Chelicerata</taxon>
        <taxon>Arachnida</taxon>
        <taxon>Araneae</taxon>
        <taxon>Araneomorphae</taxon>
        <taxon>Entelegynae</taxon>
        <taxon>Eresoidea</taxon>
        <taxon>Eresidae</taxon>
        <taxon>Stegodyphus</taxon>
    </lineage>
</organism>
<gene>
    <name evidence="1" type="ORF">X975_10193</name>
</gene>
<proteinExistence type="predicted"/>
<evidence type="ECO:0000313" key="1">
    <source>
        <dbReference type="EMBL" id="KFM71021.1"/>
    </source>
</evidence>
<name>A0A087U0Y2_STEMI</name>
<accession>A0A087U0Y2</accession>
<protein>
    <submittedName>
        <fullName evidence="1">Uncharacterized protein</fullName>
    </submittedName>
</protein>
<dbReference type="EMBL" id="KK117631">
    <property type="protein sequence ID" value="KFM71021.1"/>
    <property type="molecule type" value="Genomic_DNA"/>
</dbReference>
<sequence length="44" mass="4912">MEPGVAELLEASVKLNCSMETRARALILFHHFITCAGETKYDTN</sequence>
<dbReference type="Proteomes" id="UP000054359">
    <property type="component" value="Unassembled WGS sequence"/>
</dbReference>
<dbReference type="AlphaFoldDB" id="A0A087U0Y2"/>
<reference evidence="1 2" key="1">
    <citation type="submission" date="2013-11" db="EMBL/GenBank/DDBJ databases">
        <title>Genome sequencing of Stegodyphus mimosarum.</title>
        <authorList>
            <person name="Bechsgaard J."/>
        </authorList>
    </citation>
    <scope>NUCLEOTIDE SEQUENCE [LARGE SCALE GENOMIC DNA]</scope>
</reference>